<dbReference type="AlphaFoldDB" id="E4XKR5"/>
<evidence type="ECO:0000256" key="3">
    <source>
        <dbReference type="ARBA" id="ARBA00022737"/>
    </source>
</evidence>
<evidence type="ECO:0000256" key="8">
    <source>
        <dbReference type="SAM" id="Phobius"/>
    </source>
</evidence>
<name>E4XKR5_OIKDI</name>
<dbReference type="PANTHER" id="PTHR45842:SF12">
    <property type="entry name" value="KEKKON 5, ISOFORM A"/>
    <property type="match status" value="1"/>
</dbReference>
<feature type="region of interest" description="Disordered" evidence="7">
    <location>
        <begin position="807"/>
        <end position="826"/>
    </location>
</feature>
<dbReference type="Pfam" id="PF13516">
    <property type="entry name" value="LRR_6"/>
    <property type="match status" value="1"/>
</dbReference>
<feature type="compositionally biased region" description="Polar residues" evidence="7">
    <location>
        <begin position="835"/>
        <end position="844"/>
    </location>
</feature>
<dbReference type="InterPro" id="IPR003599">
    <property type="entry name" value="Ig_sub"/>
</dbReference>
<protein>
    <recommendedName>
        <fullName evidence="9">Ig-like domain-containing protein</fullName>
    </recommendedName>
</protein>
<feature type="compositionally biased region" description="Basic and acidic residues" evidence="7">
    <location>
        <begin position="860"/>
        <end position="878"/>
    </location>
</feature>
<evidence type="ECO:0000256" key="6">
    <source>
        <dbReference type="ARBA" id="ARBA00023319"/>
    </source>
</evidence>
<keyword evidence="8" id="KW-1133">Transmembrane helix</keyword>
<dbReference type="GO" id="GO:0016020">
    <property type="term" value="C:membrane"/>
    <property type="evidence" value="ECO:0007669"/>
    <property type="project" value="UniProtKB-SubCell"/>
</dbReference>
<dbReference type="SMART" id="SM00408">
    <property type="entry name" value="IGc2"/>
    <property type="match status" value="2"/>
</dbReference>
<keyword evidence="8" id="KW-0812">Transmembrane</keyword>
<feature type="domain" description="Ig-like" evidence="9">
    <location>
        <begin position="550"/>
        <end position="641"/>
    </location>
</feature>
<dbReference type="SMART" id="SM00369">
    <property type="entry name" value="LRR_TYP"/>
    <property type="match status" value="9"/>
</dbReference>
<evidence type="ECO:0000256" key="7">
    <source>
        <dbReference type="SAM" id="MobiDB-lite"/>
    </source>
</evidence>
<keyword evidence="8" id="KW-0472">Membrane</keyword>
<dbReference type="InterPro" id="IPR036179">
    <property type="entry name" value="Ig-like_dom_sf"/>
</dbReference>
<evidence type="ECO:0000256" key="5">
    <source>
        <dbReference type="ARBA" id="ARBA00023180"/>
    </source>
</evidence>
<dbReference type="FunFam" id="2.60.40.10:FF:000032">
    <property type="entry name" value="palladin isoform X1"/>
    <property type="match status" value="1"/>
</dbReference>
<dbReference type="PROSITE" id="PS50835">
    <property type="entry name" value="IG_LIKE"/>
    <property type="match status" value="3"/>
</dbReference>
<dbReference type="InterPro" id="IPR013783">
    <property type="entry name" value="Ig-like_fold"/>
</dbReference>
<keyword evidence="1" id="KW-0433">Leucine-rich repeat</keyword>
<dbReference type="Pfam" id="PF07679">
    <property type="entry name" value="I-set"/>
    <property type="match status" value="2"/>
</dbReference>
<dbReference type="InterPro" id="IPR001611">
    <property type="entry name" value="Leu-rich_rpt"/>
</dbReference>
<evidence type="ECO:0000259" key="9">
    <source>
        <dbReference type="PROSITE" id="PS50835"/>
    </source>
</evidence>
<dbReference type="Gene3D" id="3.80.10.10">
    <property type="entry name" value="Ribonuclease Inhibitor"/>
    <property type="match status" value="3"/>
</dbReference>
<dbReference type="PANTHER" id="PTHR45842">
    <property type="entry name" value="SYNAPTIC ADHESION-LIKE MOLECULE SALM"/>
    <property type="match status" value="1"/>
</dbReference>
<feature type="domain" description="Ig-like" evidence="9">
    <location>
        <begin position="342"/>
        <end position="456"/>
    </location>
</feature>
<dbReference type="InParanoid" id="E4XKR5"/>
<feature type="compositionally biased region" description="Low complexity" evidence="7">
    <location>
        <begin position="750"/>
        <end position="763"/>
    </location>
</feature>
<reference evidence="10" key="1">
    <citation type="journal article" date="2010" name="Science">
        <title>Plasticity of animal genome architecture unmasked by rapid evolution of a pelagic tunicate.</title>
        <authorList>
            <person name="Denoeud F."/>
            <person name="Henriet S."/>
            <person name="Mungpakdee S."/>
            <person name="Aury J.M."/>
            <person name="Da Silva C."/>
            <person name="Brinkmann H."/>
            <person name="Mikhaleva J."/>
            <person name="Olsen L.C."/>
            <person name="Jubin C."/>
            <person name="Canestro C."/>
            <person name="Bouquet J.M."/>
            <person name="Danks G."/>
            <person name="Poulain J."/>
            <person name="Campsteijn C."/>
            <person name="Adamski M."/>
            <person name="Cross I."/>
            <person name="Yadetie F."/>
            <person name="Muffato M."/>
            <person name="Louis A."/>
            <person name="Butcher S."/>
            <person name="Tsagkogeorga G."/>
            <person name="Konrad A."/>
            <person name="Singh S."/>
            <person name="Jensen M.F."/>
            <person name="Cong E.H."/>
            <person name="Eikeseth-Otteraa H."/>
            <person name="Noel B."/>
            <person name="Anthouard V."/>
            <person name="Porcel B.M."/>
            <person name="Kachouri-Lafond R."/>
            <person name="Nishino A."/>
            <person name="Ugolini M."/>
            <person name="Chourrout P."/>
            <person name="Nishida H."/>
            <person name="Aasland R."/>
            <person name="Huzurbazar S."/>
            <person name="Westhof E."/>
            <person name="Delsuc F."/>
            <person name="Lehrach H."/>
            <person name="Reinhardt R."/>
            <person name="Weissenbach J."/>
            <person name="Roy S.W."/>
            <person name="Artiguenave F."/>
            <person name="Postlethwait J.H."/>
            <person name="Manak J.R."/>
            <person name="Thompson E.M."/>
            <person name="Jaillon O."/>
            <person name="Du Pasquier L."/>
            <person name="Boudinot P."/>
            <person name="Liberles D.A."/>
            <person name="Volff J.N."/>
            <person name="Philippe H."/>
            <person name="Lenhard B."/>
            <person name="Roest Crollius H."/>
            <person name="Wincker P."/>
            <person name="Chourrout D."/>
        </authorList>
    </citation>
    <scope>NUCLEOTIDE SEQUENCE [LARGE SCALE GENOMIC DNA]</scope>
</reference>
<keyword evidence="5" id="KW-0325">Glycoprotein</keyword>
<dbReference type="InterPro" id="IPR013098">
    <property type="entry name" value="Ig_I-set"/>
</dbReference>
<feature type="transmembrane region" description="Helical" evidence="8">
    <location>
        <begin position="651"/>
        <end position="676"/>
    </location>
</feature>
<dbReference type="SMART" id="SM00409">
    <property type="entry name" value="IG"/>
    <property type="match status" value="3"/>
</dbReference>
<dbReference type="InterPro" id="IPR003598">
    <property type="entry name" value="Ig_sub2"/>
</dbReference>
<keyword evidence="6" id="KW-0393">Immunoglobulin domain</keyword>
<keyword evidence="4" id="KW-1015">Disulfide bond</keyword>
<gene>
    <name evidence="10" type="ORF">GSOID_T00014281001</name>
</gene>
<keyword evidence="3" id="KW-0677">Repeat</keyword>
<dbReference type="InterPro" id="IPR032675">
    <property type="entry name" value="LRR_dom_sf"/>
</dbReference>
<dbReference type="EMBL" id="FN653066">
    <property type="protein sequence ID" value="CBY24981.1"/>
    <property type="molecule type" value="Genomic_DNA"/>
</dbReference>
<dbReference type="Pfam" id="PF13855">
    <property type="entry name" value="LRR_8"/>
    <property type="match status" value="2"/>
</dbReference>
<dbReference type="InterPro" id="IPR007110">
    <property type="entry name" value="Ig-like_dom"/>
</dbReference>
<keyword evidence="2" id="KW-0732">Signal</keyword>
<dbReference type="SUPFAM" id="SSF52058">
    <property type="entry name" value="L domain-like"/>
    <property type="match status" value="1"/>
</dbReference>
<keyword evidence="11" id="KW-1185">Reference proteome</keyword>
<feature type="compositionally biased region" description="Polar residues" evidence="7">
    <location>
        <begin position="726"/>
        <end position="749"/>
    </location>
</feature>
<feature type="region of interest" description="Disordered" evidence="7">
    <location>
        <begin position="835"/>
        <end position="878"/>
    </location>
</feature>
<evidence type="ECO:0000313" key="11">
    <source>
        <dbReference type="Proteomes" id="UP000001307"/>
    </source>
</evidence>
<evidence type="ECO:0000256" key="4">
    <source>
        <dbReference type="ARBA" id="ARBA00023157"/>
    </source>
</evidence>
<dbReference type="InterPro" id="IPR003591">
    <property type="entry name" value="Leu-rich_rpt_typical-subtyp"/>
</dbReference>
<proteinExistence type="predicted"/>
<dbReference type="OrthoDB" id="5917255at2759"/>
<dbReference type="PROSITE" id="PS51450">
    <property type="entry name" value="LRR"/>
    <property type="match status" value="4"/>
</dbReference>
<dbReference type="Proteomes" id="UP000001307">
    <property type="component" value="Unassembled WGS sequence"/>
</dbReference>
<dbReference type="InterPro" id="IPR000483">
    <property type="entry name" value="Cys-rich_flank_reg_C"/>
</dbReference>
<dbReference type="SMART" id="SM00364">
    <property type="entry name" value="LRR_BAC"/>
    <property type="match status" value="4"/>
</dbReference>
<dbReference type="InterPro" id="IPR050467">
    <property type="entry name" value="LRFN"/>
</dbReference>
<evidence type="ECO:0000256" key="1">
    <source>
        <dbReference type="ARBA" id="ARBA00022614"/>
    </source>
</evidence>
<dbReference type="SMART" id="SM00082">
    <property type="entry name" value="LRRCT"/>
    <property type="match status" value="1"/>
</dbReference>
<organism evidence="10">
    <name type="scientific">Oikopleura dioica</name>
    <name type="common">Tunicate</name>
    <dbReference type="NCBI Taxonomy" id="34765"/>
    <lineage>
        <taxon>Eukaryota</taxon>
        <taxon>Metazoa</taxon>
        <taxon>Chordata</taxon>
        <taxon>Tunicata</taxon>
        <taxon>Appendicularia</taxon>
        <taxon>Copelata</taxon>
        <taxon>Oikopleuridae</taxon>
        <taxon>Oikopleura</taxon>
    </lineage>
</organism>
<feature type="domain" description="Ig-like" evidence="9">
    <location>
        <begin position="461"/>
        <end position="543"/>
    </location>
</feature>
<dbReference type="SUPFAM" id="SSF48726">
    <property type="entry name" value="Immunoglobulin"/>
    <property type="match status" value="2"/>
</dbReference>
<evidence type="ECO:0000313" key="10">
    <source>
        <dbReference type="EMBL" id="CBY24981.1"/>
    </source>
</evidence>
<dbReference type="Gene3D" id="2.60.40.10">
    <property type="entry name" value="Immunoglobulins"/>
    <property type="match status" value="3"/>
</dbReference>
<feature type="region of interest" description="Disordered" evidence="7">
    <location>
        <begin position="723"/>
        <end position="790"/>
    </location>
</feature>
<accession>E4XKR5</accession>
<sequence length="878" mass="98582">MQAISFCISTSKNLDGNQIRELSFGLFSKLENLEVLSINNNNISKVKVTVFANNKALQSLSLSGNKLKELPQFLLKQQAKLKHLDLSGNSLGESGMDLAIYIKGSRLESLNFSNNAISEITDDILYEQDQLIYLDLSNNEISALPYDPLNGPWKYTKSLKILNVSSNKISKLDASAFGKLSKLEELNLENNKIETIFDNSFRGLENLRIINLARNAITNELRNIANSIVNLSSITTIDLRQNALRRITRSTFTSLDQIDSIDLRGNPLIEIDFEAFDDRALRALKIDSQDFLCDCNLIWFTSIINKINPASLENNKCHYPPNLRGQKLSELAAKDLTCDKNPKPILIRGPMDANVEISEDVKFTCVVKTTEISSVEFEWIYQESAKNSMGDTRLTPEKGVIEINTPDVSKIVGNVVESSLTMKRLERTRGAFPEGFIKCQVRNRYGSTVSNLAELSLFQFAHFLSTPRNQTVEVGDNVKLNCNAIGYPEPLVSWEFPREPDEYKGRTQMSSDGRTVTIERIQENDSGKYTCTAANTASKIAIDIYVRLAPSRELIEFNNDVEYSLGKDAVLKCHHPEIFPAVSTEWYFNNSLLHSNSRYQFVDDGSIFVISQVESDDQGYYQCKVFNELGQAVATTKLHVSEAGLFKTAPLWLWIASVAVLAMLLTSLIWLGVFFVTKSQRGQSDFGTESTNLPMPLERHLEDQQKSAKRLADNRAQGVVSWGSEYHQTPTPVMQTPSSQNSDICNSSYHQLQHPQPIPQHSPFYIPTPSLGPYEPPLGMSPGPRWAPRAATMPDLDIDYQNSPIHQQQLMPPPALPTPKFSYNPSLTRSINQISLGQSDQTSAPGPDRNRHRNRSGARKSTDSRSMRDLPRRSEHRP</sequence>
<evidence type="ECO:0000256" key="2">
    <source>
        <dbReference type="ARBA" id="ARBA00022729"/>
    </source>
</evidence>